<dbReference type="PANTHER" id="PTHR43300">
    <property type="entry name" value="ACETYLTRANSFERASE"/>
    <property type="match status" value="1"/>
</dbReference>
<dbReference type="CDD" id="cd03360">
    <property type="entry name" value="LbH_AT_putative"/>
    <property type="match status" value="1"/>
</dbReference>
<dbReference type="PANTHER" id="PTHR43300:SF7">
    <property type="entry name" value="UDP-N-ACETYLBACILLOSAMINE N-ACETYLTRANSFERASE"/>
    <property type="match status" value="1"/>
</dbReference>
<feature type="binding site" evidence="2">
    <location>
        <position position="142"/>
    </location>
    <ligand>
        <name>acetyl-CoA</name>
        <dbReference type="ChEBI" id="CHEBI:57288"/>
    </ligand>
</feature>
<sequence>MKKLIIIGAGGHGKVVSSIAMQTKRFDEIYFVDDHATGSVNDIDIIGKIDCIRNFKGSYEFFVAIGNNKIRKKITDELLKSNYLLATLLHQNTVISDSVEIGKGTVIMPGVIVNNDAQIGSGCIINTNTVVEHDCIIGDFVHLSPSVTIAGSTKIGNLSWIGTNATLINNLKVGENVIVGASGLVIDNLESNATYVGIPVKKIGV</sequence>
<feature type="domain" description="PglD N-terminal" evidence="3">
    <location>
        <begin position="3"/>
        <end position="78"/>
    </location>
</feature>
<dbReference type="Gene3D" id="3.40.50.20">
    <property type="match status" value="1"/>
</dbReference>
<dbReference type="InterPro" id="IPR011004">
    <property type="entry name" value="Trimer_LpxA-like_sf"/>
</dbReference>
<proteinExistence type="predicted"/>
<dbReference type="AlphaFoldDB" id="A0AAE9XH81"/>
<dbReference type="RefSeq" id="WP_271735528.1">
    <property type="nucleotide sequence ID" value="NZ_CP116590.1"/>
</dbReference>
<evidence type="ECO:0000313" key="4">
    <source>
        <dbReference type="EMBL" id="WCG37238.1"/>
    </source>
</evidence>
<name>A0AAE9XH81_9LACT</name>
<feature type="active site" description="Proton acceptor" evidence="1">
    <location>
        <position position="133"/>
    </location>
</feature>
<dbReference type="EMBL" id="CP116590">
    <property type="protein sequence ID" value="WCG37238.1"/>
    <property type="molecule type" value="Genomic_DNA"/>
</dbReference>
<gene>
    <name evidence="4" type="ORF">PML80_06830</name>
</gene>
<evidence type="ECO:0000256" key="2">
    <source>
        <dbReference type="PIRSR" id="PIRSR620019-2"/>
    </source>
</evidence>
<organism evidence="4 5">
    <name type="scientific">Aerococcus urinaeequi</name>
    <dbReference type="NCBI Taxonomy" id="51665"/>
    <lineage>
        <taxon>Bacteria</taxon>
        <taxon>Bacillati</taxon>
        <taxon>Bacillota</taxon>
        <taxon>Bacilli</taxon>
        <taxon>Lactobacillales</taxon>
        <taxon>Aerococcaceae</taxon>
        <taxon>Aerococcus</taxon>
    </lineage>
</organism>
<evidence type="ECO:0000256" key="1">
    <source>
        <dbReference type="PIRSR" id="PIRSR620019-1"/>
    </source>
</evidence>
<evidence type="ECO:0000313" key="5">
    <source>
        <dbReference type="Proteomes" id="UP001179483"/>
    </source>
</evidence>
<accession>A0AAE9XH81</accession>
<feature type="site" description="Increases basicity of active site His" evidence="1">
    <location>
        <position position="134"/>
    </location>
</feature>
<dbReference type="InterPro" id="IPR001451">
    <property type="entry name" value="Hexapep"/>
</dbReference>
<dbReference type="Pfam" id="PF17836">
    <property type="entry name" value="PglD_N"/>
    <property type="match status" value="1"/>
</dbReference>
<reference evidence="4" key="1">
    <citation type="submission" date="2023-01" db="EMBL/GenBank/DDBJ databases">
        <title>Oxazolidinone resistance genes in florfenicol resistant enterococci from beef cattle and veal calves at slaughter.</title>
        <authorList>
            <person name="Biggel M."/>
        </authorList>
    </citation>
    <scope>NUCLEOTIDE SEQUENCE</scope>
    <source>
        <strain evidence="4">K79-1</strain>
    </source>
</reference>
<dbReference type="InterPro" id="IPR050179">
    <property type="entry name" value="Trans_hexapeptide_repeat"/>
</dbReference>
<dbReference type="InterPro" id="IPR020019">
    <property type="entry name" value="AcTrfase_PglD-like"/>
</dbReference>
<dbReference type="NCBIfam" id="TIGR03570">
    <property type="entry name" value="NeuD_NnaD"/>
    <property type="match status" value="1"/>
</dbReference>
<dbReference type="Proteomes" id="UP001179483">
    <property type="component" value="Chromosome"/>
</dbReference>
<dbReference type="Gene3D" id="2.160.10.10">
    <property type="entry name" value="Hexapeptide repeat proteins"/>
    <property type="match status" value="1"/>
</dbReference>
<dbReference type="InterPro" id="IPR041561">
    <property type="entry name" value="PglD_N"/>
</dbReference>
<dbReference type="SUPFAM" id="SSF51161">
    <property type="entry name" value="Trimeric LpxA-like enzymes"/>
    <property type="match status" value="1"/>
</dbReference>
<protein>
    <submittedName>
        <fullName evidence="4">Acetyltransferase</fullName>
    </submittedName>
</protein>
<feature type="binding site" evidence="2">
    <location>
        <position position="66"/>
    </location>
    <ligand>
        <name>substrate</name>
    </ligand>
</feature>
<dbReference type="Pfam" id="PF00132">
    <property type="entry name" value="Hexapep"/>
    <property type="match status" value="1"/>
</dbReference>
<evidence type="ECO:0000259" key="3">
    <source>
        <dbReference type="Pfam" id="PF17836"/>
    </source>
</evidence>